<evidence type="ECO:0000313" key="2">
    <source>
        <dbReference type="Proteomes" id="UP000298460"/>
    </source>
</evidence>
<dbReference type="PANTHER" id="PTHR36112">
    <property type="entry name" value="RIBOSOMAL RNA SMALL SUBUNIT METHYLTRANSFERASE J"/>
    <property type="match status" value="1"/>
</dbReference>
<dbReference type="EMBL" id="SPQQ01000006">
    <property type="protein sequence ID" value="TGE37047.1"/>
    <property type="molecule type" value="Genomic_DNA"/>
</dbReference>
<protein>
    <submittedName>
        <fullName evidence="1">Protein-glutamate O-methyltransferase</fullName>
    </submittedName>
</protein>
<dbReference type="Proteomes" id="UP000298460">
    <property type="component" value="Unassembled WGS sequence"/>
</dbReference>
<comment type="caution">
    <text evidence="1">The sequence shown here is derived from an EMBL/GenBank/DDBJ whole genome shotgun (WGS) entry which is preliminary data.</text>
</comment>
<dbReference type="SUPFAM" id="SSF53335">
    <property type="entry name" value="S-adenosyl-L-methionine-dependent methyltransferases"/>
    <property type="match status" value="1"/>
</dbReference>
<keyword evidence="1" id="KW-0808">Transferase</keyword>
<dbReference type="InterPro" id="IPR007536">
    <property type="entry name" value="16SrRNA_methylTrfase_J"/>
</dbReference>
<dbReference type="GO" id="GO:0008990">
    <property type="term" value="F:rRNA (guanine-N2-)-methyltransferase activity"/>
    <property type="evidence" value="ECO:0007669"/>
    <property type="project" value="InterPro"/>
</dbReference>
<organism evidence="1 2">
    <name type="scientific">Desulfosporosinus fructosivorans</name>
    <dbReference type="NCBI Taxonomy" id="2018669"/>
    <lineage>
        <taxon>Bacteria</taxon>
        <taxon>Bacillati</taxon>
        <taxon>Bacillota</taxon>
        <taxon>Clostridia</taxon>
        <taxon>Eubacteriales</taxon>
        <taxon>Desulfitobacteriaceae</taxon>
        <taxon>Desulfosporosinus</taxon>
    </lineage>
</organism>
<dbReference type="Pfam" id="PF04445">
    <property type="entry name" value="SAM_MT"/>
    <property type="match status" value="1"/>
</dbReference>
<keyword evidence="1" id="KW-0489">Methyltransferase</keyword>
<accession>A0A4Z0R4W4</accession>
<proteinExistence type="predicted"/>
<reference evidence="1 2" key="1">
    <citation type="submission" date="2019-03" db="EMBL/GenBank/DDBJ databases">
        <title>Draft Genome Sequence of Desulfosporosinus fructosivorans Strain 63.6F, Isolated from Marine Sediment in the Baltic Sea.</title>
        <authorList>
            <person name="Hausmann B."/>
            <person name="Vandieken V."/>
            <person name="Pjevac P."/>
            <person name="Schreck K."/>
            <person name="Herbold C.W."/>
            <person name="Loy A."/>
        </authorList>
    </citation>
    <scope>NUCLEOTIDE SEQUENCE [LARGE SCALE GENOMIC DNA]</scope>
    <source>
        <strain evidence="1 2">63.6F</strain>
    </source>
</reference>
<dbReference type="RefSeq" id="WP_135549297.1">
    <property type="nucleotide sequence ID" value="NZ_SPQQ01000006.1"/>
</dbReference>
<dbReference type="AlphaFoldDB" id="A0A4Z0R4W4"/>
<dbReference type="InterPro" id="IPR029063">
    <property type="entry name" value="SAM-dependent_MTases_sf"/>
</dbReference>
<keyword evidence="2" id="KW-1185">Reference proteome</keyword>
<gene>
    <name evidence="1" type="ORF">E4K67_18385</name>
</gene>
<name>A0A4Z0R4W4_9FIRM</name>
<evidence type="ECO:0000313" key="1">
    <source>
        <dbReference type="EMBL" id="TGE37047.1"/>
    </source>
</evidence>
<dbReference type="OrthoDB" id="1653798at2"/>
<dbReference type="Gene3D" id="3.40.50.150">
    <property type="entry name" value="Vaccinia Virus protein VP39"/>
    <property type="match status" value="1"/>
</dbReference>
<dbReference type="PANTHER" id="PTHR36112:SF1">
    <property type="entry name" value="RIBOSOMAL RNA SMALL SUBUNIT METHYLTRANSFERASE J"/>
    <property type="match status" value="1"/>
</dbReference>
<sequence>MLKDIPILIKITHTDPELLSRLAWFQQQPGCSWTVIQGRGGELPELTITRRGVFLTSGSKQLSFHPNMAIIRLLNLLRGGFDRYLEATQLKEGGSLIDATLGFGTDALIGAWAVGEKGSVLGIEQSPILAAFVKDGLSHFDEIIRKAHNKDKQDTWSALARASQKIEVRWGEHLEYLKQIPSRSVDVVYFDPMFRNTCRQSDSIVPLHRWSDHNPLNPEVVLEACRVARYRVVLKERKTSPEFRRLGFDILLGGQYSPVDYGVILV</sequence>